<dbReference type="InterPro" id="IPR035647">
    <property type="entry name" value="EFG_III/V"/>
</dbReference>
<dbReference type="InterPro" id="IPR020568">
    <property type="entry name" value="Ribosomal_Su5_D2-typ_SF"/>
</dbReference>
<dbReference type="GO" id="GO:0046677">
    <property type="term" value="P:response to antibiotic"/>
    <property type="evidence" value="ECO:0007669"/>
    <property type="project" value="UniProtKB-KW"/>
</dbReference>
<dbReference type="Pfam" id="PF05991">
    <property type="entry name" value="NYN_YacP"/>
    <property type="match status" value="1"/>
</dbReference>
<comment type="function">
    <text evidence="1">Abolishes the inhibitory effect of tetracyclin on protein synthesis by a non-covalent modification of the ribosomes.</text>
</comment>
<keyword evidence="7" id="KW-0251">Elongation factor</keyword>
<dbReference type="InterPro" id="IPR053905">
    <property type="entry name" value="EF-G-like_DII"/>
</dbReference>
<dbReference type="Gene3D" id="3.30.230.10">
    <property type="match status" value="1"/>
</dbReference>
<dbReference type="SUPFAM" id="SSF54211">
    <property type="entry name" value="Ribosomal protein S5 domain 2-like"/>
    <property type="match status" value="1"/>
</dbReference>
<dbReference type="SUPFAM" id="SSF50447">
    <property type="entry name" value="Translation proteins"/>
    <property type="match status" value="1"/>
</dbReference>
<dbReference type="Gene3D" id="3.30.70.240">
    <property type="match status" value="1"/>
</dbReference>
<dbReference type="Pfam" id="PF00009">
    <property type="entry name" value="GTP_EFTU"/>
    <property type="match status" value="1"/>
</dbReference>
<protein>
    <submittedName>
        <fullName evidence="7">Translation elongation factor G</fullName>
    </submittedName>
</protein>
<dbReference type="STRING" id="1261640.BHK98_00435"/>
<dbReference type="PRINTS" id="PR00315">
    <property type="entry name" value="ELONGATNFCT"/>
</dbReference>
<accession>A0A1Q9JF01</accession>
<dbReference type="GO" id="GO:0005525">
    <property type="term" value="F:GTP binding"/>
    <property type="evidence" value="ECO:0007669"/>
    <property type="project" value="UniProtKB-KW"/>
</dbReference>
<dbReference type="Pfam" id="PF03764">
    <property type="entry name" value="EFG_IV"/>
    <property type="match status" value="1"/>
</dbReference>
<evidence type="ECO:0000256" key="4">
    <source>
        <dbReference type="ARBA" id="ARBA00023134"/>
    </source>
</evidence>
<reference evidence="7 8" key="1">
    <citation type="journal article" date="2016" name="Appl. Environ. Microbiol.">
        <title>Function and Phylogeny of Bacterial Butyryl Coenzyme A:Acetate Transferases and Their Diversity in the Proximal Colon of Swine.</title>
        <authorList>
            <person name="Trachsel J."/>
            <person name="Bayles D.O."/>
            <person name="Looft T."/>
            <person name="Levine U.Y."/>
            <person name="Allen H.K."/>
        </authorList>
    </citation>
    <scope>NUCLEOTIDE SEQUENCE [LARGE SCALE GENOMIC DNA]</scope>
    <source>
        <strain evidence="7 8">68-3-10</strain>
    </source>
</reference>
<evidence type="ECO:0000256" key="2">
    <source>
        <dbReference type="ARBA" id="ARBA00022741"/>
    </source>
</evidence>
<comment type="caution">
    <text evidence="7">The sequence shown here is derived from an EMBL/GenBank/DDBJ whole genome shotgun (WGS) entry which is preliminary data.</text>
</comment>
<dbReference type="Pfam" id="PF00679">
    <property type="entry name" value="EFG_C"/>
    <property type="match status" value="1"/>
</dbReference>
<dbReference type="Proteomes" id="UP000187404">
    <property type="component" value="Unassembled WGS sequence"/>
</dbReference>
<proteinExistence type="predicted"/>
<dbReference type="InterPro" id="IPR009000">
    <property type="entry name" value="Transl_B-barrel_sf"/>
</dbReference>
<dbReference type="NCBIfam" id="TIGR00231">
    <property type="entry name" value="small_GTP"/>
    <property type="match status" value="1"/>
</dbReference>
<dbReference type="EMBL" id="MJIE01000001">
    <property type="protein sequence ID" value="OLR54691.1"/>
    <property type="molecule type" value="Genomic_DNA"/>
</dbReference>
<sequence length="874" mass="97639">MDGPKNAEPGKRICAGLLAHVDTGKTTLSEALLYMAGELRQPGRVDHGDSFLDSEPLERSRGITIFSKQARLSRNGTDITLLDTPGHVDFAAETERALSAMDCGILVISANEGVQPHTETLWKLLRRYRIPVFIFVNKMDLAIHPKEEILGELRTRLGGGCVDFQMQSREALEDALTLNSEALTEEMLTEGTLSDEAVASAVSGREIYPCYFGSALKCEGIDALLDGLVRFAPARPAGKKFGARVFKVARDENGERVTFVRITGGRLAVRDTVDGGKIHQIRLYSGMKYRTVEQAEAGMICGLTGLTRTKAGMGLGAEEDAAEEILEPFLFCHVRFPDGVDAHRGLQDFRQLAEEDPKLDVSWDEAAGAVAIRMMGQVQLEVLTYLAEERFGYRVEFDSGKIVYKETMTPEAETVEGVGHFEPLHHYAEVHLLLEPGERGSGMTFLTDCPEDELDRNWQRLILTHLRERQHRGVLIGAPVTDLKITLAAGKSHRKHTEGGDFREATYRAVRQGLMQADCCLLEPWFEYRLEVPAENTGRAMADVKRMHGSFQEPERAGEMTVLRGKAPVSEMKEYSRELQGYTGGRGRLNCVLSGYERCHNEREVIEAAEYCPERDVENTADSVFCLHGGSEIVNWKDAPAHMHLPPVLEQRAAGQGAQGTEAEQLRAMAREYSRRAADDRELMAIFERTYGPVKQNPLTAPGAARRKRPERTGFEPVQKEVRKVKASRPRSRFVLVDGYNLIHAWPELAELAKTDFGGARDRLIEILCNYQGFTQAQVIVVFDAYRVRGGTGSRERVRNIDVIYTKEAETADMYIERVTHEIAKENDVRVVTSDGLEQMIILGHGATRVSSREFVEEIRLIDQAIREVMNTVN</sequence>
<dbReference type="SMART" id="SM00889">
    <property type="entry name" value="EFG_IV"/>
    <property type="match status" value="1"/>
</dbReference>
<dbReference type="SMART" id="SM00838">
    <property type="entry name" value="EFG_C"/>
    <property type="match status" value="1"/>
</dbReference>
<dbReference type="GO" id="GO:0003924">
    <property type="term" value="F:GTPase activity"/>
    <property type="evidence" value="ECO:0007669"/>
    <property type="project" value="InterPro"/>
</dbReference>
<dbReference type="Pfam" id="PF22042">
    <property type="entry name" value="EF-G_D2"/>
    <property type="match status" value="1"/>
</dbReference>
<dbReference type="AlphaFoldDB" id="A0A1Q9JF01"/>
<evidence type="ECO:0000256" key="5">
    <source>
        <dbReference type="ARBA" id="ARBA00023251"/>
    </source>
</evidence>
<dbReference type="InterPro" id="IPR000640">
    <property type="entry name" value="EFG_V-like"/>
</dbReference>
<keyword evidence="5" id="KW-0046">Antibiotic resistance</keyword>
<evidence type="ECO:0000256" key="3">
    <source>
        <dbReference type="ARBA" id="ARBA00022917"/>
    </source>
</evidence>
<dbReference type="InterPro" id="IPR035650">
    <property type="entry name" value="Tet_C"/>
</dbReference>
<dbReference type="Gene3D" id="3.30.70.870">
    <property type="entry name" value="Elongation Factor G (Translational Gtpase), domain 3"/>
    <property type="match status" value="1"/>
</dbReference>
<dbReference type="InterPro" id="IPR027417">
    <property type="entry name" value="P-loop_NTPase"/>
</dbReference>
<evidence type="ECO:0000313" key="7">
    <source>
        <dbReference type="EMBL" id="OLR54691.1"/>
    </source>
</evidence>
<dbReference type="InterPro" id="IPR031157">
    <property type="entry name" value="G_TR_CS"/>
</dbReference>
<keyword evidence="8" id="KW-1185">Reference proteome</keyword>
<dbReference type="PROSITE" id="PS00301">
    <property type="entry name" value="G_TR_1"/>
    <property type="match status" value="1"/>
</dbReference>
<dbReference type="CDD" id="cd10912">
    <property type="entry name" value="PIN_YacP-like"/>
    <property type="match status" value="1"/>
</dbReference>
<dbReference type="RefSeq" id="WP_075711712.1">
    <property type="nucleotide sequence ID" value="NZ_MJIE01000001.1"/>
</dbReference>
<evidence type="ECO:0000259" key="6">
    <source>
        <dbReference type="PROSITE" id="PS51722"/>
    </source>
</evidence>
<dbReference type="Gene3D" id="3.40.50.300">
    <property type="entry name" value="P-loop containing nucleotide triphosphate hydrolases"/>
    <property type="match status" value="1"/>
</dbReference>
<gene>
    <name evidence="7" type="ORF">BHK98_00435</name>
</gene>
<dbReference type="Gene3D" id="2.40.30.10">
    <property type="entry name" value="Translation factors"/>
    <property type="match status" value="1"/>
</dbReference>
<dbReference type="InterPro" id="IPR014721">
    <property type="entry name" value="Ribsml_uS5_D2-typ_fold_subgr"/>
</dbReference>
<dbReference type="InterPro" id="IPR005517">
    <property type="entry name" value="Transl_elong_EFG/EF2_IV"/>
</dbReference>
<dbReference type="GO" id="GO:0032790">
    <property type="term" value="P:ribosome disassembly"/>
    <property type="evidence" value="ECO:0007669"/>
    <property type="project" value="TreeGrafter"/>
</dbReference>
<evidence type="ECO:0000256" key="1">
    <source>
        <dbReference type="ARBA" id="ARBA00003987"/>
    </source>
</evidence>
<dbReference type="SUPFAM" id="SSF52540">
    <property type="entry name" value="P-loop containing nucleoside triphosphate hydrolases"/>
    <property type="match status" value="1"/>
</dbReference>
<organism evidence="7 8">
    <name type="scientific">Hornefia porci</name>
    <dbReference type="NCBI Taxonomy" id="2652292"/>
    <lineage>
        <taxon>Bacteria</taxon>
        <taxon>Bacillati</taxon>
        <taxon>Bacillota</taxon>
        <taxon>Clostridia</taxon>
        <taxon>Peptostreptococcales</taxon>
        <taxon>Anaerovoracaceae</taxon>
        <taxon>Hornefia</taxon>
    </lineage>
</organism>
<name>A0A1Q9JF01_9FIRM</name>
<dbReference type="InterPro" id="IPR005225">
    <property type="entry name" value="Small_GTP-bd"/>
</dbReference>
<dbReference type="InterPro" id="IPR000795">
    <property type="entry name" value="T_Tr_GTP-bd_dom"/>
</dbReference>
<keyword evidence="4" id="KW-0342">GTP-binding</keyword>
<keyword evidence="2" id="KW-0547">Nucleotide-binding</keyword>
<dbReference type="PANTHER" id="PTHR43261">
    <property type="entry name" value="TRANSLATION ELONGATION FACTOR G-RELATED"/>
    <property type="match status" value="1"/>
</dbReference>
<feature type="domain" description="Tr-type G" evidence="6">
    <location>
        <begin position="10"/>
        <end position="237"/>
    </location>
</feature>
<dbReference type="CDD" id="cd03711">
    <property type="entry name" value="Tet_C"/>
    <property type="match status" value="1"/>
</dbReference>
<dbReference type="GO" id="GO:0003746">
    <property type="term" value="F:translation elongation factor activity"/>
    <property type="evidence" value="ECO:0007669"/>
    <property type="project" value="UniProtKB-KW"/>
</dbReference>
<dbReference type="PANTHER" id="PTHR43261:SF1">
    <property type="entry name" value="RIBOSOME-RELEASING FACTOR 2, MITOCHONDRIAL"/>
    <property type="match status" value="1"/>
</dbReference>
<dbReference type="InterPro" id="IPR010298">
    <property type="entry name" value="YacP-like"/>
</dbReference>
<keyword evidence="3" id="KW-0648">Protein biosynthesis</keyword>
<evidence type="ECO:0000313" key="8">
    <source>
        <dbReference type="Proteomes" id="UP000187404"/>
    </source>
</evidence>
<dbReference type="PROSITE" id="PS51722">
    <property type="entry name" value="G_TR_2"/>
    <property type="match status" value="1"/>
</dbReference>
<dbReference type="SUPFAM" id="SSF54980">
    <property type="entry name" value="EF-G C-terminal domain-like"/>
    <property type="match status" value="2"/>
</dbReference>